<dbReference type="AlphaFoldDB" id="A0A059CWK9"/>
<accession>A0A059CWK9</accession>
<dbReference type="Gramene" id="KCW82546">
    <property type="protein sequence ID" value="KCW82546"/>
    <property type="gene ID" value="EUGRSUZ_C03948"/>
</dbReference>
<organism evidence="1">
    <name type="scientific">Eucalyptus grandis</name>
    <name type="common">Flooded gum</name>
    <dbReference type="NCBI Taxonomy" id="71139"/>
    <lineage>
        <taxon>Eukaryota</taxon>
        <taxon>Viridiplantae</taxon>
        <taxon>Streptophyta</taxon>
        <taxon>Embryophyta</taxon>
        <taxon>Tracheophyta</taxon>
        <taxon>Spermatophyta</taxon>
        <taxon>Magnoliopsida</taxon>
        <taxon>eudicotyledons</taxon>
        <taxon>Gunneridae</taxon>
        <taxon>Pentapetalae</taxon>
        <taxon>rosids</taxon>
        <taxon>malvids</taxon>
        <taxon>Myrtales</taxon>
        <taxon>Myrtaceae</taxon>
        <taxon>Myrtoideae</taxon>
        <taxon>Eucalypteae</taxon>
        <taxon>Eucalyptus</taxon>
    </lineage>
</organism>
<protein>
    <submittedName>
        <fullName evidence="1">Uncharacterized protein</fullName>
    </submittedName>
</protein>
<dbReference type="EMBL" id="KK198755">
    <property type="protein sequence ID" value="KCW82546.1"/>
    <property type="molecule type" value="Genomic_DNA"/>
</dbReference>
<proteinExistence type="predicted"/>
<gene>
    <name evidence="1" type="ORF">EUGRSUZ_C03948</name>
</gene>
<evidence type="ECO:0000313" key="1">
    <source>
        <dbReference type="EMBL" id="KCW82546.1"/>
    </source>
</evidence>
<dbReference type="PROSITE" id="PS51257">
    <property type="entry name" value="PROKAR_LIPOPROTEIN"/>
    <property type="match status" value="1"/>
</dbReference>
<reference evidence="1" key="1">
    <citation type="submission" date="2013-07" db="EMBL/GenBank/DDBJ databases">
        <title>The genome of Eucalyptus grandis.</title>
        <authorList>
            <person name="Schmutz J."/>
            <person name="Hayes R."/>
            <person name="Myburg A."/>
            <person name="Tuskan G."/>
            <person name="Grattapaglia D."/>
            <person name="Rokhsar D.S."/>
        </authorList>
    </citation>
    <scope>NUCLEOTIDE SEQUENCE</scope>
    <source>
        <tissue evidence="1">Leaf extractions</tissue>
    </source>
</reference>
<name>A0A059CWK9_EUCGR</name>
<dbReference type="InParanoid" id="A0A059CWK9"/>
<sequence>MVRPECFLTRISGANRNQVLSNGGILGCWVFFYDSVGMGFHLAQNMQNMRSTNISVSIQELLSLSVQRVYACDVQN</sequence>